<sequence>MQKSILRTLKTWWGDWATAVAIIVASVLIGKIPPPQVRFSLDDPAINYPHMEKEKISTLLVASISLAIPLLVVTLVSVRHSSFIIFHHGFLGLLSSGSITLFFVNLTKVSLGELRPDWIARCKPIMGAARVLTSDSCKQTDLSLLRDGQKSFMSGHAGASFAGFFFLSLFLATQLGVLSTRRSIFRAALVLAPLAFPLWVSISRITDYRHHPHDVIAGAITGILAASVSYFIYSPTSSEESPFEELELNVIDARAMPLDNISIKP</sequence>
<protein>
    <submittedName>
        <fullName evidence="1">Uncharacterized protein</fullName>
    </submittedName>
</protein>
<organism evidence="1 2">
    <name type="scientific">Entomophthora muscae</name>
    <dbReference type="NCBI Taxonomy" id="34485"/>
    <lineage>
        <taxon>Eukaryota</taxon>
        <taxon>Fungi</taxon>
        <taxon>Fungi incertae sedis</taxon>
        <taxon>Zoopagomycota</taxon>
        <taxon>Entomophthoromycotina</taxon>
        <taxon>Entomophthoromycetes</taxon>
        <taxon>Entomophthorales</taxon>
        <taxon>Entomophthoraceae</taxon>
        <taxon>Entomophthora</taxon>
    </lineage>
</organism>
<proteinExistence type="predicted"/>
<gene>
    <name evidence="1" type="ORF">DSO57_1008375</name>
</gene>
<reference evidence="1" key="1">
    <citation type="submission" date="2022-04" db="EMBL/GenBank/DDBJ databases">
        <title>Genome of the entomopathogenic fungus Entomophthora muscae.</title>
        <authorList>
            <person name="Elya C."/>
            <person name="Lovett B.R."/>
            <person name="Lee E."/>
            <person name="Macias A.M."/>
            <person name="Hajek A.E."/>
            <person name="De Bivort B.L."/>
            <person name="Kasson M.T."/>
            <person name="De Fine Licht H.H."/>
            <person name="Stajich J.E."/>
        </authorList>
    </citation>
    <scope>NUCLEOTIDE SEQUENCE</scope>
    <source>
        <strain evidence="1">Berkeley</strain>
    </source>
</reference>
<keyword evidence="2" id="KW-1185">Reference proteome</keyword>
<name>A0ACC2RYE3_9FUNG</name>
<dbReference type="Proteomes" id="UP001165960">
    <property type="component" value="Unassembled WGS sequence"/>
</dbReference>
<evidence type="ECO:0000313" key="1">
    <source>
        <dbReference type="EMBL" id="KAJ9055030.1"/>
    </source>
</evidence>
<evidence type="ECO:0000313" key="2">
    <source>
        <dbReference type="Proteomes" id="UP001165960"/>
    </source>
</evidence>
<comment type="caution">
    <text evidence="1">The sequence shown here is derived from an EMBL/GenBank/DDBJ whole genome shotgun (WGS) entry which is preliminary data.</text>
</comment>
<dbReference type="EMBL" id="QTSX02006415">
    <property type="protein sequence ID" value="KAJ9055030.1"/>
    <property type="molecule type" value="Genomic_DNA"/>
</dbReference>
<accession>A0ACC2RYE3</accession>